<dbReference type="InterPro" id="IPR009562">
    <property type="entry name" value="DUF1178"/>
</dbReference>
<sequence>MIQYALKCAEGHTFDSWFQSADAFDKLAGAGMVQCVVCGSTRVEKALMAPRVSHGRDTDAPQPPAAEAPERPLTAPANAAEQALAELKRKIEENSEYVGMNFAEEARAIHEGEAPERPIYGEAKTEEARALIEDGVPVTPLPFLPNRKAN</sequence>
<protein>
    <submittedName>
        <fullName evidence="2">DUF1178 family protein</fullName>
    </submittedName>
</protein>
<feature type="region of interest" description="Disordered" evidence="1">
    <location>
        <begin position="49"/>
        <end position="74"/>
    </location>
</feature>
<evidence type="ECO:0000313" key="3">
    <source>
        <dbReference type="Proteomes" id="UP001243757"/>
    </source>
</evidence>
<keyword evidence="3" id="KW-1185">Reference proteome</keyword>
<reference evidence="2 3" key="1">
    <citation type="submission" date="2023-05" db="EMBL/GenBank/DDBJ databases">
        <title>Pseudodonghicola sp. nov.</title>
        <authorList>
            <person name="Huang J."/>
        </authorList>
    </citation>
    <scope>NUCLEOTIDE SEQUENCE [LARGE SCALE GENOMIC DNA]</scope>
    <source>
        <strain evidence="2 3">IC7</strain>
    </source>
</reference>
<organism evidence="2 3">
    <name type="scientific">Pseudodonghicola flavimaris</name>
    <dbReference type="NCBI Taxonomy" id="3050036"/>
    <lineage>
        <taxon>Bacteria</taxon>
        <taxon>Pseudomonadati</taxon>
        <taxon>Pseudomonadota</taxon>
        <taxon>Alphaproteobacteria</taxon>
        <taxon>Rhodobacterales</taxon>
        <taxon>Paracoccaceae</taxon>
        <taxon>Pseudodonghicola</taxon>
    </lineage>
</organism>
<gene>
    <name evidence="2" type="ORF">QO033_15775</name>
</gene>
<name>A0ABT7F3F4_9RHOB</name>
<dbReference type="PIRSF" id="PIRSF032131">
    <property type="entry name" value="UCP032131"/>
    <property type="match status" value="1"/>
</dbReference>
<dbReference type="Proteomes" id="UP001243757">
    <property type="component" value="Unassembled WGS sequence"/>
</dbReference>
<dbReference type="RefSeq" id="WP_284481945.1">
    <property type="nucleotide sequence ID" value="NZ_JASNJD010000012.1"/>
</dbReference>
<accession>A0ABT7F3F4</accession>
<evidence type="ECO:0000256" key="1">
    <source>
        <dbReference type="SAM" id="MobiDB-lite"/>
    </source>
</evidence>
<proteinExistence type="predicted"/>
<dbReference type="Pfam" id="PF06676">
    <property type="entry name" value="DUF1178"/>
    <property type="match status" value="1"/>
</dbReference>
<comment type="caution">
    <text evidence="2">The sequence shown here is derived from an EMBL/GenBank/DDBJ whole genome shotgun (WGS) entry which is preliminary data.</text>
</comment>
<evidence type="ECO:0000313" key="2">
    <source>
        <dbReference type="EMBL" id="MDK3019141.1"/>
    </source>
</evidence>
<dbReference type="EMBL" id="JASNJD010000012">
    <property type="protein sequence ID" value="MDK3019141.1"/>
    <property type="molecule type" value="Genomic_DNA"/>
</dbReference>